<dbReference type="EMBL" id="SLVX01000001">
    <property type="protein sequence ID" value="TCN48514.1"/>
    <property type="molecule type" value="Genomic_DNA"/>
</dbReference>
<reference evidence="1 2" key="1">
    <citation type="submission" date="2019-03" db="EMBL/GenBank/DDBJ databases">
        <title>Genomic Encyclopedia of Type Strains, Phase IV (KMG-IV): sequencing the most valuable type-strain genomes for metagenomic binning, comparative biology and taxonomic classification.</title>
        <authorList>
            <person name="Goeker M."/>
        </authorList>
    </citation>
    <scope>NUCLEOTIDE SEQUENCE [LARGE SCALE GENOMIC DNA]</scope>
    <source>
        <strain evidence="1 2">DSM 18401</strain>
    </source>
</reference>
<dbReference type="Proteomes" id="UP000295351">
    <property type="component" value="Unassembled WGS sequence"/>
</dbReference>
<comment type="caution">
    <text evidence="1">The sequence shown here is derived from an EMBL/GenBank/DDBJ whole genome shotgun (WGS) entry which is preliminary data.</text>
</comment>
<proteinExistence type="predicted"/>
<dbReference type="AlphaFoldDB" id="A0A4R2D817"/>
<gene>
    <name evidence="1" type="ORF">EV665_101249</name>
</gene>
<accession>A0A4R2D817</accession>
<keyword evidence="2" id="KW-1185">Reference proteome</keyword>
<evidence type="ECO:0000313" key="2">
    <source>
        <dbReference type="Proteomes" id="UP000295351"/>
    </source>
</evidence>
<organism evidence="1 2">
    <name type="scientific">Shinella granuli</name>
    <dbReference type="NCBI Taxonomy" id="323621"/>
    <lineage>
        <taxon>Bacteria</taxon>
        <taxon>Pseudomonadati</taxon>
        <taxon>Pseudomonadota</taxon>
        <taxon>Alphaproteobacteria</taxon>
        <taxon>Hyphomicrobiales</taxon>
        <taxon>Rhizobiaceae</taxon>
        <taxon>Shinella</taxon>
    </lineage>
</organism>
<evidence type="ECO:0000313" key="1">
    <source>
        <dbReference type="EMBL" id="TCN48514.1"/>
    </source>
</evidence>
<dbReference type="InterPro" id="IPR031482">
    <property type="entry name" value="CBP_BcsN"/>
</dbReference>
<protein>
    <submittedName>
        <fullName evidence="1">Cellulose biosynthesis protein BcsN</fullName>
    </submittedName>
</protein>
<dbReference type="RefSeq" id="WP_133032792.1">
    <property type="nucleotide sequence ID" value="NZ_BAABEI010000012.1"/>
</dbReference>
<sequence length="322" mass="33325">MDDSAAIRFSGRGGRVFQRSVLLATCAAAVLAAGCAARPGVGVATLSTTVPASSALVLPAPGTLSIVSVIQRQYTNAVEQQIALSTSAATPGQNFISIQAFGPVETTAMPGGTLAFKPVQHSAIRSEIRAALPGRALAISSNFVRNSYGPFGYAYGRGAGDDGCLYGWQQIRADEADRGRLNSYGSIQIRLRVCQSGAGEKELVEMMYGYTIVGGFSGTTWNPYGTPAAVDSGIGGGEPLRVAIEERRAPATVVVETGTRVPAVRRQTEKRPVVRRAEALDRGDTVIVPSPTGGAVSETEGEAVVVPSPVCVTSSSGSTTCN</sequence>
<name>A0A4R2D817_SHIGR</name>
<dbReference type="Pfam" id="PF17038">
    <property type="entry name" value="CBP_BcsN"/>
    <property type="match status" value="1"/>
</dbReference>